<evidence type="ECO:0000256" key="2">
    <source>
        <dbReference type="ARBA" id="ARBA00023315"/>
    </source>
</evidence>
<dbReference type="RefSeq" id="WP_221248705.1">
    <property type="nucleotide sequence ID" value="NZ_AP024355.1"/>
</dbReference>
<evidence type="ECO:0000313" key="5">
    <source>
        <dbReference type="Proteomes" id="UP001319827"/>
    </source>
</evidence>
<dbReference type="InterPro" id="IPR005881">
    <property type="entry name" value="Ser_O-AcTrfase"/>
</dbReference>
<dbReference type="Gene3D" id="2.160.10.10">
    <property type="entry name" value="Hexapeptide repeat proteins"/>
    <property type="match status" value="1"/>
</dbReference>
<sequence length="169" mass="18005">MIFEDIKAKARWLYGADTHGLVARAWLSDATLSMVLYRAMAWSNRRLWAKPIALLFHKLNSVLCGCVIGLDAKFGRRFIILHSVGVVVNSAVTAGDDVVIESGVVIGAEKGKSPKLGCKIFFGSGAKVLGDIRIDDGSIIGANAVVVKDVPSNVVMGGVPAKILKNIES</sequence>
<organism evidence="4 5">
    <name type="scientific">Desulfuromonas versatilis</name>
    <dbReference type="NCBI Taxonomy" id="2802975"/>
    <lineage>
        <taxon>Bacteria</taxon>
        <taxon>Pseudomonadati</taxon>
        <taxon>Thermodesulfobacteriota</taxon>
        <taxon>Desulfuromonadia</taxon>
        <taxon>Desulfuromonadales</taxon>
        <taxon>Desulfuromonadaceae</taxon>
        <taxon>Desulfuromonas</taxon>
    </lineage>
</organism>
<dbReference type="PANTHER" id="PTHR42811">
    <property type="entry name" value="SERINE ACETYLTRANSFERASE"/>
    <property type="match status" value="1"/>
</dbReference>
<gene>
    <name evidence="4" type="ORF">DESUT3_23470</name>
</gene>
<keyword evidence="1 3" id="KW-0808">Transferase</keyword>
<protein>
    <recommendedName>
        <fullName evidence="3">Serine acetyltransferase</fullName>
        <ecNumber evidence="3">2.3.1.30</ecNumber>
    </recommendedName>
</protein>
<dbReference type="InterPro" id="IPR045304">
    <property type="entry name" value="LbH_SAT"/>
</dbReference>
<evidence type="ECO:0000256" key="1">
    <source>
        <dbReference type="ARBA" id="ARBA00022679"/>
    </source>
</evidence>
<keyword evidence="5" id="KW-1185">Reference proteome</keyword>
<reference evidence="4 5" key="1">
    <citation type="journal article" date="2016" name="C (Basel)">
        <title>Selective Growth of and Electricity Production by Marine Exoelectrogenic Bacteria in Self-Aggregated Hydrogel of Microbially Reduced Graphene Oxide.</title>
        <authorList>
            <person name="Yoshida N."/>
            <person name="Goto Y."/>
            <person name="Miyata Y."/>
        </authorList>
    </citation>
    <scope>NUCLEOTIDE SEQUENCE [LARGE SCALE GENOMIC DNA]</scope>
    <source>
        <strain evidence="4 5">NIT-T3</strain>
    </source>
</reference>
<dbReference type="SUPFAM" id="SSF51161">
    <property type="entry name" value="Trimeric LpxA-like enzymes"/>
    <property type="match status" value="1"/>
</dbReference>
<evidence type="ECO:0000313" key="4">
    <source>
        <dbReference type="EMBL" id="BCR05278.1"/>
    </source>
</evidence>
<dbReference type="InterPro" id="IPR011004">
    <property type="entry name" value="Trimer_LpxA-like_sf"/>
</dbReference>
<dbReference type="CDD" id="cd03354">
    <property type="entry name" value="LbH_SAT"/>
    <property type="match status" value="1"/>
</dbReference>
<accession>A0ABN6DYT2</accession>
<name>A0ABN6DYT2_9BACT</name>
<dbReference type="PIRSF" id="PIRSF000441">
    <property type="entry name" value="CysE"/>
    <property type="match status" value="1"/>
</dbReference>
<keyword evidence="2 3" id="KW-0012">Acyltransferase</keyword>
<evidence type="ECO:0000256" key="3">
    <source>
        <dbReference type="PIRNR" id="PIRNR000441"/>
    </source>
</evidence>
<comment type="similarity">
    <text evidence="3">Belongs to the transferase hexapeptide repeat family.</text>
</comment>
<comment type="catalytic activity">
    <reaction evidence="3">
        <text>L-serine + acetyl-CoA = O-acetyl-L-serine + CoA</text>
        <dbReference type="Rhea" id="RHEA:24560"/>
        <dbReference type="ChEBI" id="CHEBI:33384"/>
        <dbReference type="ChEBI" id="CHEBI:57287"/>
        <dbReference type="ChEBI" id="CHEBI:57288"/>
        <dbReference type="ChEBI" id="CHEBI:58340"/>
        <dbReference type="EC" id="2.3.1.30"/>
    </reaction>
</comment>
<reference evidence="4 5" key="2">
    <citation type="journal article" date="2021" name="Int. J. Syst. Evol. Microbiol.">
        <title>Isolation and Polyphasic Characterization of Desulfuromonas versatilis sp. Nov., an Electrogenic Bacteria Capable of Versatile Metabolism Isolated from a Graphene Oxide-Reducing Enrichment Culture.</title>
        <authorList>
            <person name="Xie L."/>
            <person name="Yoshida N."/>
            <person name="Ishii S."/>
            <person name="Meng L."/>
        </authorList>
    </citation>
    <scope>NUCLEOTIDE SEQUENCE [LARGE SCALE GENOMIC DNA]</scope>
    <source>
        <strain evidence="4 5">NIT-T3</strain>
    </source>
</reference>
<dbReference type="EMBL" id="AP024355">
    <property type="protein sequence ID" value="BCR05278.1"/>
    <property type="molecule type" value="Genomic_DNA"/>
</dbReference>
<dbReference type="Proteomes" id="UP001319827">
    <property type="component" value="Chromosome"/>
</dbReference>
<dbReference type="EC" id="2.3.1.30" evidence="3"/>
<proteinExistence type="inferred from homology"/>